<evidence type="ECO:0000256" key="2">
    <source>
        <dbReference type="ARBA" id="ARBA00022723"/>
    </source>
</evidence>
<protein>
    <submittedName>
        <fullName evidence="6">Putative myohemerythrin-like protein</fullName>
    </submittedName>
</protein>
<dbReference type="PRINTS" id="PR00186">
    <property type="entry name" value="HEMERYTHRIN"/>
</dbReference>
<dbReference type="Pfam" id="PF01814">
    <property type="entry name" value="Hemerythrin"/>
    <property type="match status" value="1"/>
</dbReference>
<feature type="domain" description="Hemerythrin-like" evidence="5">
    <location>
        <begin position="18"/>
        <end position="118"/>
    </location>
</feature>
<reference evidence="6" key="1">
    <citation type="journal article" date="2015" name="Toxicon">
        <title>Transcriptomic Analysis of the Salivary Complexes from Haementeria vizottoi leeches and Identification of Genes Involved in Blood Coagulation.</title>
        <authorList>
            <person name="Amorim A.M.X.P."/>
            <person name="Oliveira U.C."/>
            <person name="Faria F."/>
            <person name="Junqueira-De Azevedo I.L.M."/>
            <person name="Chudzinski-Tavassi A.M."/>
        </authorList>
    </citation>
    <scope>NUCLEOTIDE SEQUENCE</scope>
    <source>
        <strain evidence="6">Valparaiso</strain>
        <tissue evidence="6">Salivary complexes</tissue>
    </source>
</reference>
<organism evidence="6">
    <name type="scientific">Haementeria vizottoi</name>
    <dbReference type="NCBI Taxonomy" id="1628691"/>
    <lineage>
        <taxon>Eukaryota</taxon>
        <taxon>Metazoa</taxon>
        <taxon>Spiralia</taxon>
        <taxon>Lophotrochozoa</taxon>
        <taxon>Annelida</taxon>
        <taxon>Clitellata</taxon>
        <taxon>Hirudinea</taxon>
        <taxon>Rhynchobdellida</taxon>
        <taxon>Glossiphoniidae</taxon>
        <taxon>Haementeria</taxon>
    </lineage>
</organism>
<feature type="binding site" evidence="4">
    <location>
        <position position="56"/>
    </location>
    <ligand>
        <name>Fe cation</name>
        <dbReference type="ChEBI" id="CHEBI:24875"/>
        <label>1</label>
    </ligand>
</feature>
<feature type="binding site" evidence="4">
    <location>
        <position position="113"/>
    </location>
    <ligand>
        <name>Fe cation</name>
        <dbReference type="ChEBI" id="CHEBI:24875"/>
        <label>1</label>
    </ligand>
</feature>
<dbReference type="PIRSF" id="PIRSF002033">
    <property type="entry name" value="Hemerythrin"/>
    <property type="match status" value="1"/>
</dbReference>
<evidence type="ECO:0000256" key="4">
    <source>
        <dbReference type="PIRSR" id="PIRSR002033-1"/>
    </source>
</evidence>
<dbReference type="InterPro" id="IPR016131">
    <property type="entry name" value="Haemerythrin_Fe_BS"/>
</dbReference>
<feature type="binding site" evidence="4">
    <location>
        <position position="26"/>
    </location>
    <ligand>
        <name>Fe cation</name>
        <dbReference type="ChEBI" id="CHEBI:24875"/>
        <label>1</label>
    </ligand>
</feature>
<dbReference type="PANTHER" id="PTHR37164">
    <property type="entry name" value="BACTERIOHEMERYTHRIN"/>
    <property type="match status" value="1"/>
</dbReference>
<evidence type="ECO:0000256" key="3">
    <source>
        <dbReference type="ARBA" id="ARBA00023004"/>
    </source>
</evidence>
<dbReference type="Gene3D" id="1.20.120.50">
    <property type="entry name" value="Hemerythrin-like"/>
    <property type="match status" value="1"/>
</dbReference>
<dbReference type="NCBIfam" id="TIGR02481">
    <property type="entry name" value="hemeryth_dom"/>
    <property type="match status" value="1"/>
</dbReference>
<feature type="binding site" evidence="4">
    <location>
        <position position="108"/>
    </location>
    <ligand>
        <name>Fe cation</name>
        <dbReference type="ChEBI" id="CHEBI:24875"/>
        <label>2</label>
    </ligand>
</feature>
<dbReference type="InterPro" id="IPR035938">
    <property type="entry name" value="Hemerythrin-like_sf"/>
</dbReference>
<feature type="binding site" evidence="4">
    <location>
        <position position="60"/>
    </location>
    <ligand>
        <name>Fe cation</name>
        <dbReference type="ChEBI" id="CHEBI:24875"/>
        <label>2</label>
    </ligand>
</feature>
<name>A0A0P4VN38_9ANNE</name>
<sequence length="122" mass="14196">MSHPIPEPFVWDESFKVFYDKLDGEHQGLFQAIFDVGQSPNDSGTLSKLVELMNSHFAHEEREMKKAEFDGHDEHKDNHDEFLATLRQVKTPVPQDTVHWAKNWLVHHIKVTDSKYSGKLKL</sequence>
<dbReference type="CDD" id="cd12107">
    <property type="entry name" value="Hemerythrin"/>
    <property type="match status" value="1"/>
</dbReference>
<dbReference type="PANTHER" id="PTHR37164:SF1">
    <property type="entry name" value="BACTERIOHEMERYTHRIN"/>
    <property type="match status" value="1"/>
</dbReference>
<evidence type="ECO:0000313" key="6">
    <source>
        <dbReference type="EMBL" id="JAI56614.1"/>
    </source>
</evidence>
<proteinExistence type="inferred from homology"/>
<dbReference type="AlphaFoldDB" id="A0A0P4VN38"/>
<keyword evidence="3 4" id="KW-0408">Iron</keyword>
<feature type="binding site" evidence="4">
    <location>
        <position position="75"/>
    </location>
    <ligand>
        <name>Fe cation</name>
        <dbReference type="ChEBI" id="CHEBI:24875"/>
        <label>2</label>
    </ligand>
</feature>
<dbReference type="InterPro" id="IPR012827">
    <property type="entry name" value="Hemerythrin_metal-bd"/>
</dbReference>
<dbReference type="InterPro" id="IPR002063">
    <property type="entry name" value="Haemerythrin"/>
</dbReference>
<dbReference type="EMBL" id="GDAE01000002">
    <property type="protein sequence ID" value="JAI56614.1"/>
    <property type="molecule type" value="Transcribed_RNA"/>
</dbReference>
<dbReference type="NCBIfam" id="TIGR00058">
    <property type="entry name" value="Hemerythrin"/>
    <property type="match status" value="1"/>
</dbReference>
<feature type="binding site" evidence="4">
    <location>
        <position position="60"/>
    </location>
    <ligand>
        <name>Fe cation</name>
        <dbReference type="ChEBI" id="CHEBI:24875"/>
        <label>1</label>
    </ligand>
</feature>
<dbReference type="SUPFAM" id="SSF47188">
    <property type="entry name" value="Hemerythrin-like"/>
    <property type="match status" value="1"/>
</dbReference>
<comment type="similarity">
    <text evidence="1">Belongs to the hemerythrin family.</text>
</comment>
<dbReference type="PROSITE" id="PS00550">
    <property type="entry name" value="HEMERYTHRINS"/>
    <property type="match status" value="1"/>
</dbReference>
<dbReference type="InterPro" id="IPR012312">
    <property type="entry name" value="Hemerythrin-like"/>
</dbReference>
<dbReference type="GO" id="GO:0005506">
    <property type="term" value="F:iron ion binding"/>
    <property type="evidence" value="ECO:0007669"/>
    <property type="project" value="InterPro"/>
</dbReference>
<keyword evidence="2 4" id="KW-0479">Metal-binding</keyword>
<evidence type="ECO:0000259" key="5">
    <source>
        <dbReference type="Pfam" id="PF01814"/>
    </source>
</evidence>
<feature type="binding site" evidence="4">
    <location>
        <position position="113"/>
    </location>
    <ligand>
        <name>Fe cation</name>
        <dbReference type="ChEBI" id="CHEBI:24875"/>
        <label>2</label>
    </ligand>
</feature>
<feature type="binding site" evidence="4">
    <location>
        <position position="79"/>
    </location>
    <ligand>
        <name>Fe cation</name>
        <dbReference type="ChEBI" id="CHEBI:24875"/>
        <label>2</label>
    </ligand>
</feature>
<evidence type="ECO:0000256" key="1">
    <source>
        <dbReference type="ARBA" id="ARBA00010587"/>
    </source>
</evidence>
<accession>A0A0P4VN38</accession>
<dbReference type="InterPro" id="IPR050669">
    <property type="entry name" value="Hemerythrin"/>
</dbReference>